<dbReference type="Pfam" id="PF00201">
    <property type="entry name" value="UDPGT"/>
    <property type="match status" value="1"/>
</dbReference>
<keyword evidence="4" id="KW-1185">Reference proteome</keyword>
<accession>A0A3N6NPP3</accession>
<organism evidence="3 4">
    <name type="scientific">Okeania hirsuta</name>
    <dbReference type="NCBI Taxonomy" id="1458930"/>
    <lineage>
        <taxon>Bacteria</taxon>
        <taxon>Bacillati</taxon>
        <taxon>Cyanobacteriota</taxon>
        <taxon>Cyanophyceae</taxon>
        <taxon>Oscillatoriophycideae</taxon>
        <taxon>Oscillatoriales</taxon>
        <taxon>Microcoleaceae</taxon>
        <taxon>Okeania</taxon>
    </lineage>
</organism>
<feature type="non-terminal residue" evidence="3">
    <location>
        <position position="1"/>
    </location>
</feature>
<dbReference type="GO" id="GO:0008194">
    <property type="term" value="F:UDP-glycosyltransferase activity"/>
    <property type="evidence" value="ECO:0007669"/>
    <property type="project" value="InterPro"/>
</dbReference>
<evidence type="ECO:0000256" key="2">
    <source>
        <dbReference type="ARBA" id="ARBA00022679"/>
    </source>
</evidence>
<dbReference type="PANTHER" id="PTHR48043:SF145">
    <property type="entry name" value="FI06409P-RELATED"/>
    <property type="match status" value="1"/>
</dbReference>
<sequence length="82" mass="8551">DAQLVMSLGGSATPESLPNLPGNSLVVKYAPQLELLQKATLTITHAGMNTTLECLNNAVPMVAIPIAFDQPGVAARVTPPDR</sequence>
<gene>
    <name evidence="3" type="ORF">D5R40_35025</name>
</gene>
<evidence type="ECO:0000313" key="4">
    <source>
        <dbReference type="Proteomes" id="UP000269154"/>
    </source>
</evidence>
<proteinExistence type="predicted"/>
<dbReference type="RefSeq" id="WP_282433714.1">
    <property type="nucleotide sequence ID" value="NZ_CAWOLW010000659.1"/>
</dbReference>
<name>A0A3N6NPP3_9CYAN</name>
<dbReference type="Gene3D" id="3.40.50.2000">
    <property type="entry name" value="Glycogen Phosphorylase B"/>
    <property type="match status" value="1"/>
</dbReference>
<dbReference type="PANTHER" id="PTHR48043">
    <property type="entry name" value="EG:EG0003.4 PROTEIN-RELATED"/>
    <property type="match status" value="1"/>
</dbReference>
<evidence type="ECO:0000313" key="3">
    <source>
        <dbReference type="EMBL" id="RQH11362.1"/>
    </source>
</evidence>
<keyword evidence="2 3" id="KW-0808">Transferase</keyword>
<dbReference type="InterPro" id="IPR050271">
    <property type="entry name" value="UDP-glycosyltransferase"/>
</dbReference>
<dbReference type="Proteomes" id="UP000269154">
    <property type="component" value="Unassembled WGS sequence"/>
</dbReference>
<dbReference type="InterPro" id="IPR002213">
    <property type="entry name" value="UDP_glucos_trans"/>
</dbReference>
<dbReference type="SUPFAM" id="SSF53756">
    <property type="entry name" value="UDP-Glycosyltransferase/glycogen phosphorylase"/>
    <property type="match status" value="1"/>
</dbReference>
<reference evidence="3 4" key="1">
    <citation type="journal article" date="2018" name="ACS Chem. Biol.">
        <title>Ketoreductase domain dysfunction expands chemodiversity: malyngamide biosynthesis in the cyanobacterium Okeania hirsuta.</title>
        <authorList>
            <person name="Moss N.A."/>
            <person name="Leao T."/>
            <person name="Rankin M."/>
            <person name="McCullough T.M."/>
            <person name="Qu P."/>
            <person name="Korobeynikov A."/>
            <person name="Smith J.L."/>
            <person name="Gerwick L."/>
            <person name="Gerwick W.H."/>
        </authorList>
    </citation>
    <scope>NUCLEOTIDE SEQUENCE [LARGE SCALE GENOMIC DNA]</scope>
    <source>
        <strain evidence="3 4">PAB10Feb10-1</strain>
    </source>
</reference>
<dbReference type="AlphaFoldDB" id="A0A3N6NPP3"/>
<protein>
    <submittedName>
        <fullName evidence="3">Glycosyl transferase family 1</fullName>
    </submittedName>
</protein>
<keyword evidence="1" id="KW-0328">Glycosyltransferase</keyword>
<evidence type="ECO:0000256" key="1">
    <source>
        <dbReference type="ARBA" id="ARBA00022676"/>
    </source>
</evidence>
<dbReference type="EMBL" id="RCBY01000692">
    <property type="protein sequence ID" value="RQH11362.1"/>
    <property type="molecule type" value="Genomic_DNA"/>
</dbReference>
<comment type="caution">
    <text evidence="3">The sequence shown here is derived from an EMBL/GenBank/DDBJ whole genome shotgun (WGS) entry which is preliminary data.</text>
</comment>